<keyword evidence="1" id="KW-0732">Signal</keyword>
<dbReference type="EMBL" id="JAEAOA010000530">
    <property type="protein sequence ID" value="KAK3578112.1"/>
    <property type="molecule type" value="Genomic_DNA"/>
</dbReference>
<sequence length="119" mass="12666">MNSLIAVVVAVGLVRVQGNSIIRHVISTVLGNADGCLTLNYDSPSDSFGLRGVVLGTDIYNKTIRVPPWTDCDTTETTLGGVNSCVTFSKVKIRDGRVCADGEANAGHIMKKSFSDICF</sequence>
<dbReference type="AlphaFoldDB" id="A0AAE0RR65"/>
<protein>
    <recommendedName>
        <fullName evidence="4">Secreted protein</fullName>
    </recommendedName>
</protein>
<name>A0AAE0RR65_9BIVA</name>
<comment type="caution">
    <text evidence="2">The sequence shown here is derived from an EMBL/GenBank/DDBJ whole genome shotgun (WGS) entry which is preliminary data.</text>
</comment>
<evidence type="ECO:0000256" key="1">
    <source>
        <dbReference type="SAM" id="SignalP"/>
    </source>
</evidence>
<reference evidence="2" key="1">
    <citation type="journal article" date="2021" name="Genome Biol. Evol.">
        <title>A High-Quality Reference Genome for a Parasitic Bivalve with Doubly Uniparental Inheritance (Bivalvia: Unionida).</title>
        <authorList>
            <person name="Smith C.H."/>
        </authorList>
    </citation>
    <scope>NUCLEOTIDE SEQUENCE</scope>
    <source>
        <strain evidence="2">CHS0354</strain>
    </source>
</reference>
<gene>
    <name evidence="2" type="ORF">CHS0354_007823</name>
</gene>
<evidence type="ECO:0000313" key="2">
    <source>
        <dbReference type="EMBL" id="KAK3578112.1"/>
    </source>
</evidence>
<proteinExistence type="predicted"/>
<evidence type="ECO:0000313" key="3">
    <source>
        <dbReference type="Proteomes" id="UP001195483"/>
    </source>
</evidence>
<keyword evidence="3" id="KW-1185">Reference proteome</keyword>
<feature type="chain" id="PRO_5041926232" description="Secreted protein" evidence="1">
    <location>
        <begin position="19"/>
        <end position="119"/>
    </location>
</feature>
<reference evidence="2" key="2">
    <citation type="journal article" date="2021" name="Genome Biol. Evol.">
        <title>Developing a high-quality reference genome for a parasitic bivalve with doubly uniparental inheritance (Bivalvia: Unionida).</title>
        <authorList>
            <person name="Smith C.H."/>
        </authorList>
    </citation>
    <scope>NUCLEOTIDE SEQUENCE</scope>
    <source>
        <strain evidence="2">CHS0354</strain>
        <tissue evidence="2">Mantle</tissue>
    </source>
</reference>
<organism evidence="2 3">
    <name type="scientific">Potamilus streckersoni</name>
    <dbReference type="NCBI Taxonomy" id="2493646"/>
    <lineage>
        <taxon>Eukaryota</taxon>
        <taxon>Metazoa</taxon>
        <taxon>Spiralia</taxon>
        <taxon>Lophotrochozoa</taxon>
        <taxon>Mollusca</taxon>
        <taxon>Bivalvia</taxon>
        <taxon>Autobranchia</taxon>
        <taxon>Heteroconchia</taxon>
        <taxon>Palaeoheterodonta</taxon>
        <taxon>Unionida</taxon>
        <taxon>Unionoidea</taxon>
        <taxon>Unionidae</taxon>
        <taxon>Ambleminae</taxon>
        <taxon>Lampsilini</taxon>
        <taxon>Potamilus</taxon>
    </lineage>
</organism>
<reference evidence="2" key="3">
    <citation type="submission" date="2023-05" db="EMBL/GenBank/DDBJ databases">
        <authorList>
            <person name="Smith C.H."/>
        </authorList>
    </citation>
    <scope>NUCLEOTIDE SEQUENCE</scope>
    <source>
        <strain evidence="2">CHS0354</strain>
        <tissue evidence="2">Mantle</tissue>
    </source>
</reference>
<evidence type="ECO:0008006" key="4">
    <source>
        <dbReference type="Google" id="ProtNLM"/>
    </source>
</evidence>
<dbReference type="Proteomes" id="UP001195483">
    <property type="component" value="Unassembled WGS sequence"/>
</dbReference>
<feature type="signal peptide" evidence="1">
    <location>
        <begin position="1"/>
        <end position="18"/>
    </location>
</feature>
<accession>A0AAE0RR65</accession>